<proteinExistence type="predicted"/>
<evidence type="ECO:0008006" key="3">
    <source>
        <dbReference type="Google" id="ProtNLM"/>
    </source>
</evidence>
<protein>
    <recommendedName>
        <fullName evidence="3">DUF4034 domain-containing protein</fullName>
    </recommendedName>
</protein>
<evidence type="ECO:0000313" key="1">
    <source>
        <dbReference type="EMBL" id="SDY59947.1"/>
    </source>
</evidence>
<gene>
    <name evidence="1" type="ORF">SAMN05421684_0566</name>
</gene>
<name>A0A1H3L5Y6_9ACTN</name>
<dbReference type="STRING" id="137265.SAMN05421684_0566"/>
<dbReference type="EMBL" id="FNQB01000001">
    <property type="protein sequence ID" value="SDY59947.1"/>
    <property type="molecule type" value="Genomic_DNA"/>
</dbReference>
<reference evidence="2" key="1">
    <citation type="submission" date="2016-10" db="EMBL/GenBank/DDBJ databases">
        <authorList>
            <person name="Varghese N."/>
            <person name="Submissions S."/>
        </authorList>
    </citation>
    <scope>NUCLEOTIDE SEQUENCE [LARGE SCALE GENOMIC DNA]</scope>
    <source>
        <strain evidence="2">DSM 44718</strain>
    </source>
</reference>
<sequence>MREAAQARDWPGVEAGFGGLTDAATQLKAVKVVGGLLDRGFLEEILAANPVSALAGTLLAWRLSDDGWKIIGREWGRSVTHTRFAGFHDNLNRAEQILVDVTAREPGCTSAWIERLNTARGLNLGQAEARRRYAKIEPQCYPAQHAMTRQLSPKWNGSYEAMHTFAARCATASPPGSINGAVVAAAHLEHWQVLHRDNRTAATAYLKQPDVGQELRSAAEHSLLNPAFRPVPGWVAAAGTFAMAFSLAEDYAAAAHHFNALLVGGNLADEAPWNYLGDPATVFVDHRDRAFGR</sequence>
<keyword evidence="2" id="KW-1185">Reference proteome</keyword>
<dbReference type="AlphaFoldDB" id="A0A1H3L5Y6"/>
<accession>A0A1H3L5Y6</accession>
<dbReference type="Proteomes" id="UP000199632">
    <property type="component" value="Unassembled WGS sequence"/>
</dbReference>
<evidence type="ECO:0000313" key="2">
    <source>
        <dbReference type="Proteomes" id="UP000199632"/>
    </source>
</evidence>
<organism evidence="1 2">
    <name type="scientific">Asanoa ishikariensis</name>
    <dbReference type="NCBI Taxonomy" id="137265"/>
    <lineage>
        <taxon>Bacteria</taxon>
        <taxon>Bacillati</taxon>
        <taxon>Actinomycetota</taxon>
        <taxon>Actinomycetes</taxon>
        <taxon>Micromonosporales</taxon>
        <taxon>Micromonosporaceae</taxon>
        <taxon>Asanoa</taxon>
    </lineage>
</organism>